<dbReference type="PRINTS" id="PR00039">
    <property type="entry name" value="HTHLYSR"/>
</dbReference>
<dbReference type="PANTHER" id="PTHR30346">
    <property type="entry name" value="TRANSCRIPTIONAL DUAL REGULATOR HCAR-RELATED"/>
    <property type="match status" value="1"/>
</dbReference>
<dbReference type="PROSITE" id="PS50931">
    <property type="entry name" value="HTH_LYSR"/>
    <property type="match status" value="1"/>
</dbReference>
<dbReference type="InterPro" id="IPR036388">
    <property type="entry name" value="WH-like_DNA-bd_sf"/>
</dbReference>
<dbReference type="InterPro" id="IPR000847">
    <property type="entry name" value="LysR_HTH_N"/>
</dbReference>
<reference evidence="7" key="1">
    <citation type="submission" date="2021-01" db="EMBL/GenBank/DDBJ databases">
        <title>Draft genome sequence of Nasalis larvatus strain YZ03.</title>
        <authorList>
            <person name="Suzuki-Hashido N."/>
            <person name="Tsuchida S."/>
            <person name="Hayakawa T."/>
        </authorList>
    </citation>
    <scope>NUCLEOTIDE SEQUENCE [LARGE SCALE GENOMIC DNA]</scope>
    <source>
        <strain evidence="7">YZ03</strain>
    </source>
</reference>
<gene>
    <name evidence="6" type="ORF">lacNasYZ03_12490</name>
</gene>
<evidence type="ECO:0000313" key="7">
    <source>
        <dbReference type="Proteomes" id="UP000616547"/>
    </source>
</evidence>
<sequence length="305" mass="34351">MKIEYLQQFITLAEIKNYQKAADALFISQSTLTKHVQSLEKDLGCQLVRRKGRNFELTDSGLLVVRYGRGILDANQWLLTALKENQANEKIEINIGSTAVMIEYGLLQLVKKAMAAMPRLRCNVQELTAQEINSRFDQDKIDLVFVRESSPAPTGPASCNILKENLVAMCPASSPFAGQDQLSLADLEDEPILSTVLTSPEYRLLSQWFADYYDSHDQAGLKKYPNVVFTANRIENLVSMVQAGAGTAILPKRQAEYYQTKDTAIIPLKEDLPLYLNLLVNPHLLDDQQRPPKHIRRFIDIVLGN</sequence>
<dbReference type="Gene3D" id="3.40.190.290">
    <property type="match status" value="1"/>
</dbReference>
<evidence type="ECO:0000256" key="2">
    <source>
        <dbReference type="ARBA" id="ARBA00023015"/>
    </source>
</evidence>
<keyword evidence="2" id="KW-0805">Transcription regulation</keyword>
<comment type="caution">
    <text evidence="6">The sequence shown here is derived from an EMBL/GenBank/DDBJ whole genome shotgun (WGS) entry which is preliminary data.</text>
</comment>
<dbReference type="EMBL" id="BOCI01000324">
    <property type="protein sequence ID" value="GHW01562.1"/>
    <property type="molecule type" value="Genomic_DNA"/>
</dbReference>
<dbReference type="InterPro" id="IPR005119">
    <property type="entry name" value="LysR_subst-bd"/>
</dbReference>
<evidence type="ECO:0000313" key="6">
    <source>
        <dbReference type="EMBL" id="GHW01562.1"/>
    </source>
</evidence>
<dbReference type="CDD" id="cd05466">
    <property type="entry name" value="PBP2_LTTR_substrate"/>
    <property type="match status" value="1"/>
</dbReference>
<accession>A0ABQ3W9K6</accession>
<dbReference type="Pfam" id="PF03466">
    <property type="entry name" value="LysR_substrate"/>
    <property type="match status" value="1"/>
</dbReference>
<name>A0ABQ3W9K6_9LACO</name>
<evidence type="ECO:0000256" key="4">
    <source>
        <dbReference type="ARBA" id="ARBA00023163"/>
    </source>
</evidence>
<evidence type="ECO:0000256" key="1">
    <source>
        <dbReference type="ARBA" id="ARBA00009437"/>
    </source>
</evidence>
<dbReference type="Gene3D" id="1.10.10.10">
    <property type="entry name" value="Winged helix-like DNA-binding domain superfamily/Winged helix DNA-binding domain"/>
    <property type="match status" value="1"/>
</dbReference>
<dbReference type="Pfam" id="PF00126">
    <property type="entry name" value="HTH_1"/>
    <property type="match status" value="1"/>
</dbReference>
<dbReference type="InterPro" id="IPR036390">
    <property type="entry name" value="WH_DNA-bd_sf"/>
</dbReference>
<proteinExistence type="inferred from homology"/>
<keyword evidence="7" id="KW-1185">Reference proteome</keyword>
<dbReference type="Proteomes" id="UP000616547">
    <property type="component" value="Unassembled WGS sequence"/>
</dbReference>
<dbReference type="RefSeq" id="WP_201332025.1">
    <property type="nucleotide sequence ID" value="NZ_BOCG01000526.1"/>
</dbReference>
<evidence type="ECO:0000259" key="5">
    <source>
        <dbReference type="PROSITE" id="PS50931"/>
    </source>
</evidence>
<dbReference type="SUPFAM" id="SSF53850">
    <property type="entry name" value="Periplasmic binding protein-like II"/>
    <property type="match status" value="1"/>
</dbReference>
<feature type="domain" description="HTH lysR-type" evidence="5">
    <location>
        <begin position="1"/>
        <end position="58"/>
    </location>
</feature>
<protein>
    <submittedName>
        <fullName evidence="6">Hyalin</fullName>
    </submittedName>
</protein>
<keyword evidence="3" id="KW-0238">DNA-binding</keyword>
<organism evidence="6 7">
    <name type="scientific">Lactobacillus nasalidis</name>
    <dbReference type="NCBI Taxonomy" id="2797258"/>
    <lineage>
        <taxon>Bacteria</taxon>
        <taxon>Bacillati</taxon>
        <taxon>Bacillota</taxon>
        <taxon>Bacilli</taxon>
        <taxon>Lactobacillales</taxon>
        <taxon>Lactobacillaceae</taxon>
        <taxon>Lactobacillus</taxon>
    </lineage>
</organism>
<comment type="similarity">
    <text evidence="1">Belongs to the LysR transcriptional regulatory family.</text>
</comment>
<dbReference type="PANTHER" id="PTHR30346:SF28">
    <property type="entry name" value="HTH-TYPE TRANSCRIPTIONAL REGULATOR CYNR"/>
    <property type="match status" value="1"/>
</dbReference>
<evidence type="ECO:0000256" key="3">
    <source>
        <dbReference type="ARBA" id="ARBA00023125"/>
    </source>
</evidence>
<dbReference type="SUPFAM" id="SSF46785">
    <property type="entry name" value="Winged helix' DNA-binding domain"/>
    <property type="match status" value="1"/>
</dbReference>
<keyword evidence="4" id="KW-0804">Transcription</keyword>